<proteinExistence type="predicted"/>
<keyword evidence="6" id="KW-1185">Reference proteome</keyword>
<evidence type="ECO:0000313" key="5">
    <source>
        <dbReference type="EMBL" id="GAA0911219.1"/>
    </source>
</evidence>
<evidence type="ECO:0000259" key="4">
    <source>
        <dbReference type="PROSITE" id="PS01124"/>
    </source>
</evidence>
<dbReference type="InterPro" id="IPR018062">
    <property type="entry name" value="HTH_AraC-typ_CS"/>
</dbReference>
<name>A0ABN1NLF4_9ACTN</name>
<dbReference type="InterPro" id="IPR029062">
    <property type="entry name" value="Class_I_gatase-like"/>
</dbReference>
<protein>
    <submittedName>
        <fullName evidence="5">Helix-turn-helix domain-containing protein</fullName>
    </submittedName>
</protein>
<accession>A0ABN1NLF4</accession>
<dbReference type="Proteomes" id="UP001501578">
    <property type="component" value="Unassembled WGS sequence"/>
</dbReference>
<dbReference type="Gene3D" id="1.10.10.60">
    <property type="entry name" value="Homeodomain-like"/>
    <property type="match status" value="2"/>
</dbReference>
<dbReference type="Pfam" id="PF01965">
    <property type="entry name" value="DJ-1_PfpI"/>
    <property type="match status" value="1"/>
</dbReference>
<evidence type="ECO:0000256" key="1">
    <source>
        <dbReference type="ARBA" id="ARBA00023015"/>
    </source>
</evidence>
<dbReference type="PANTHER" id="PTHR43130:SF3">
    <property type="entry name" value="HTH-TYPE TRANSCRIPTIONAL REGULATOR RV1931C"/>
    <property type="match status" value="1"/>
</dbReference>
<keyword evidence="1" id="KW-0805">Transcription regulation</keyword>
<evidence type="ECO:0000256" key="3">
    <source>
        <dbReference type="ARBA" id="ARBA00023163"/>
    </source>
</evidence>
<dbReference type="InterPro" id="IPR018060">
    <property type="entry name" value="HTH_AraC"/>
</dbReference>
<dbReference type="PANTHER" id="PTHR43130">
    <property type="entry name" value="ARAC-FAMILY TRANSCRIPTIONAL REGULATOR"/>
    <property type="match status" value="1"/>
</dbReference>
<keyword evidence="2" id="KW-0238">DNA-binding</keyword>
<feature type="domain" description="HTH araC/xylS-type" evidence="4">
    <location>
        <begin position="216"/>
        <end position="314"/>
    </location>
</feature>
<evidence type="ECO:0000256" key="2">
    <source>
        <dbReference type="ARBA" id="ARBA00023125"/>
    </source>
</evidence>
<dbReference type="SMART" id="SM00342">
    <property type="entry name" value="HTH_ARAC"/>
    <property type="match status" value="1"/>
</dbReference>
<sequence>MTPFRSVAAYATQGIRAFGLGVIGNGFADRSEKGVPLFDVTICAERPGLVHTDLDLPVRVGSGLEAMAGADVVILLPPDKVPLSITPALREALTAAHGRGAIILAACTSTYLLAAAGLLDGLRATTHRSLLDDFAARYPAVTVDREALYVDQGDIITGVGEPAAVDMGLHLVRREHGAAVADIIARELTASPHRHGDQARHLGGPVPPTTTERQLDEAMAWARANLDRRTSVDDLAARVHMSPRTFARHFKAVTGTTPHAWLLSQRLSHAEELLETTDLKLEEISRLVGYGSVAVLREHFVKHRGVSPRAYRQAFKLASGR</sequence>
<dbReference type="SUPFAM" id="SSF46689">
    <property type="entry name" value="Homeodomain-like"/>
    <property type="match status" value="2"/>
</dbReference>
<dbReference type="InterPro" id="IPR009057">
    <property type="entry name" value="Homeodomain-like_sf"/>
</dbReference>
<dbReference type="SUPFAM" id="SSF52317">
    <property type="entry name" value="Class I glutamine amidotransferase-like"/>
    <property type="match status" value="1"/>
</dbReference>
<dbReference type="PROSITE" id="PS01124">
    <property type="entry name" value="HTH_ARAC_FAMILY_2"/>
    <property type="match status" value="1"/>
</dbReference>
<reference evidence="5 6" key="1">
    <citation type="journal article" date="2019" name="Int. J. Syst. Evol. Microbiol.">
        <title>The Global Catalogue of Microorganisms (GCM) 10K type strain sequencing project: providing services to taxonomists for standard genome sequencing and annotation.</title>
        <authorList>
            <consortium name="The Broad Institute Genomics Platform"/>
            <consortium name="The Broad Institute Genome Sequencing Center for Infectious Disease"/>
            <person name="Wu L."/>
            <person name="Ma J."/>
        </authorList>
    </citation>
    <scope>NUCLEOTIDE SEQUENCE [LARGE SCALE GENOMIC DNA]</scope>
    <source>
        <strain evidence="5 6">JCM 11136</strain>
    </source>
</reference>
<dbReference type="Pfam" id="PF12833">
    <property type="entry name" value="HTH_18"/>
    <property type="match status" value="1"/>
</dbReference>
<dbReference type="Gene3D" id="3.40.50.880">
    <property type="match status" value="1"/>
</dbReference>
<keyword evidence="3" id="KW-0804">Transcription</keyword>
<dbReference type="EMBL" id="BAAAHQ010000001">
    <property type="protein sequence ID" value="GAA0911219.1"/>
    <property type="molecule type" value="Genomic_DNA"/>
</dbReference>
<comment type="caution">
    <text evidence="5">The sequence shown here is derived from an EMBL/GenBank/DDBJ whole genome shotgun (WGS) entry which is preliminary data.</text>
</comment>
<dbReference type="PROSITE" id="PS00041">
    <property type="entry name" value="HTH_ARAC_FAMILY_1"/>
    <property type="match status" value="1"/>
</dbReference>
<organism evidence="5 6">
    <name type="scientific">Nonomuraea longicatena</name>
    <dbReference type="NCBI Taxonomy" id="83682"/>
    <lineage>
        <taxon>Bacteria</taxon>
        <taxon>Bacillati</taxon>
        <taxon>Actinomycetota</taxon>
        <taxon>Actinomycetes</taxon>
        <taxon>Streptosporangiales</taxon>
        <taxon>Streptosporangiaceae</taxon>
        <taxon>Nonomuraea</taxon>
    </lineage>
</organism>
<dbReference type="InterPro" id="IPR002818">
    <property type="entry name" value="DJ-1/PfpI"/>
</dbReference>
<dbReference type="InterPro" id="IPR052158">
    <property type="entry name" value="INH-QAR"/>
</dbReference>
<gene>
    <name evidence="5" type="ORF">GCM10009560_00060</name>
</gene>
<evidence type="ECO:0000313" key="6">
    <source>
        <dbReference type="Proteomes" id="UP001501578"/>
    </source>
</evidence>